<evidence type="ECO:0000256" key="3">
    <source>
        <dbReference type="ARBA" id="ARBA00023274"/>
    </source>
</evidence>
<dbReference type="EMBL" id="PFAV01000003">
    <property type="protein sequence ID" value="PIR91831.1"/>
    <property type="molecule type" value="Genomic_DNA"/>
</dbReference>
<evidence type="ECO:0000256" key="4">
    <source>
        <dbReference type="ARBA" id="ARBA00035245"/>
    </source>
</evidence>
<dbReference type="AlphaFoldDB" id="A0A2H0UYB6"/>
<protein>
    <recommendedName>
        <fullName evidence="4 5">Large ribosomal subunit protein uL5</fullName>
    </recommendedName>
</protein>
<keyword evidence="2 5" id="KW-0689">Ribosomal protein</keyword>
<keyword evidence="5" id="KW-0699">rRNA-binding</keyword>
<feature type="domain" description="Large ribosomal subunit protein uL5 N-terminal" evidence="7">
    <location>
        <begin position="24"/>
        <end position="85"/>
    </location>
</feature>
<dbReference type="PIRSF" id="PIRSF002161">
    <property type="entry name" value="Ribosomal_L5"/>
    <property type="match status" value="1"/>
</dbReference>
<evidence type="ECO:0000256" key="2">
    <source>
        <dbReference type="ARBA" id="ARBA00022980"/>
    </source>
</evidence>
<organism evidence="9 10">
    <name type="scientific">bacterium (Candidatus Gribaldobacteria) CG10_big_fil_rev_8_21_14_0_10_41_12</name>
    <dbReference type="NCBI Taxonomy" id="2014277"/>
    <lineage>
        <taxon>Bacteria</taxon>
        <taxon>Candidatus Gribaldobacteria</taxon>
    </lineage>
</organism>
<dbReference type="Proteomes" id="UP000228906">
    <property type="component" value="Unassembled WGS sequence"/>
</dbReference>
<dbReference type="InterPro" id="IPR031310">
    <property type="entry name" value="Ribosomal_uL5_N"/>
</dbReference>
<accession>A0A2H0UYB6</accession>
<dbReference type="InterPro" id="IPR031309">
    <property type="entry name" value="Ribosomal_uL5_C"/>
</dbReference>
<dbReference type="InterPro" id="IPR020930">
    <property type="entry name" value="Ribosomal_uL5_bac-type"/>
</dbReference>
<dbReference type="GO" id="GO:0019843">
    <property type="term" value="F:rRNA binding"/>
    <property type="evidence" value="ECO:0007669"/>
    <property type="project" value="UniProtKB-UniRule"/>
</dbReference>
<dbReference type="Pfam" id="PF00281">
    <property type="entry name" value="Ribosomal_L5"/>
    <property type="match status" value="1"/>
</dbReference>
<reference evidence="10" key="1">
    <citation type="submission" date="2017-09" db="EMBL/GenBank/DDBJ databases">
        <title>Depth-based differentiation of microbial function through sediment-hosted aquifers and enrichment of novel symbionts in the deep terrestrial subsurface.</title>
        <authorList>
            <person name="Probst A.J."/>
            <person name="Ladd B."/>
            <person name="Jarett J.K."/>
            <person name="Geller-Mcgrath D.E."/>
            <person name="Sieber C.M.K."/>
            <person name="Emerson J.B."/>
            <person name="Anantharaman K."/>
            <person name="Thomas B.C."/>
            <person name="Malmstrom R."/>
            <person name="Stieglmeier M."/>
            <person name="Klingl A."/>
            <person name="Woyke T."/>
            <person name="Ryan C.M."/>
            <person name="Banfield J.F."/>
        </authorList>
    </citation>
    <scope>NUCLEOTIDE SEQUENCE [LARGE SCALE GENOMIC DNA]</scope>
</reference>
<comment type="function">
    <text evidence="5">This is 1 of the proteins that bind and probably mediate the attachment of the 5S RNA into the large ribosomal subunit, where it forms part of the central protuberance. In the 70S ribosome it contacts protein S13 of the 30S subunit (bridge B1b), connecting the 2 subunits; this bridge is implicated in subunit movement. Contacts the P site tRNA; the 5S rRNA and some of its associated proteins might help stabilize positioning of ribosome-bound tRNAs.</text>
</comment>
<proteinExistence type="inferred from homology"/>
<comment type="subunit">
    <text evidence="5">Part of the 50S ribosomal subunit; part of the 5S rRNA/L5/L18/L25 subcomplex. Contacts the 5S rRNA and the P site tRNA. Forms a bridge to the 30S subunit in the 70S ribosome.</text>
</comment>
<keyword evidence="5" id="KW-0694">RNA-binding</keyword>
<dbReference type="SUPFAM" id="SSF55282">
    <property type="entry name" value="RL5-like"/>
    <property type="match status" value="1"/>
</dbReference>
<dbReference type="InterPro" id="IPR022803">
    <property type="entry name" value="Ribosomal_uL5_dom_sf"/>
</dbReference>
<dbReference type="Pfam" id="PF00673">
    <property type="entry name" value="Ribosomal_L5_C"/>
    <property type="match status" value="1"/>
</dbReference>
<dbReference type="FunFam" id="3.30.1440.10:FF:000001">
    <property type="entry name" value="50S ribosomal protein L5"/>
    <property type="match status" value="1"/>
</dbReference>
<comment type="caution">
    <text evidence="9">The sequence shown here is derived from an EMBL/GenBank/DDBJ whole genome shotgun (WGS) entry which is preliminary data.</text>
</comment>
<evidence type="ECO:0000256" key="6">
    <source>
        <dbReference type="RuleBase" id="RU003930"/>
    </source>
</evidence>
<dbReference type="GO" id="GO:0000049">
    <property type="term" value="F:tRNA binding"/>
    <property type="evidence" value="ECO:0007669"/>
    <property type="project" value="UniProtKB-UniRule"/>
</dbReference>
<comment type="similarity">
    <text evidence="1 5 6">Belongs to the universal ribosomal protein uL5 family.</text>
</comment>
<dbReference type="HAMAP" id="MF_01333_B">
    <property type="entry name" value="Ribosomal_uL5_B"/>
    <property type="match status" value="1"/>
</dbReference>
<gene>
    <name evidence="5" type="primary">rplE</name>
    <name evidence="9" type="ORF">COU03_00210</name>
</gene>
<name>A0A2H0UYB6_9BACT</name>
<sequence length="184" mass="20669">MTLQERYNKIAVPEMMKLFGYKSRMAVPRLDKVVVNSGFGKAVATKGSGERETIEKYISDNLAVITGQKPALRQAKKSIANFKLREGINVGAVATLRGQRMNDFLEKLIDLVLPRKRDFRGLSTASISRTGELSLGFREHILFPEVKIEKEKGIFGLQVVIATTAHTKDEALELFRLLGFPFER</sequence>
<evidence type="ECO:0000259" key="8">
    <source>
        <dbReference type="Pfam" id="PF00673"/>
    </source>
</evidence>
<keyword evidence="5" id="KW-0820">tRNA-binding</keyword>
<dbReference type="GO" id="GO:0003735">
    <property type="term" value="F:structural constituent of ribosome"/>
    <property type="evidence" value="ECO:0007669"/>
    <property type="project" value="InterPro"/>
</dbReference>
<evidence type="ECO:0000313" key="9">
    <source>
        <dbReference type="EMBL" id="PIR91831.1"/>
    </source>
</evidence>
<keyword evidence="3 5" id="KW-0687">Ribonucleoprotein</keyword>
<dbReference type="PANTHER" id="PTHR11994">
    <property type="entry name" value="60S RIBOSOMAL PROTEIN L11-RELATED"/>
    <property type="match status" value="1"/>
</dbReference>
<feature type="domain" description="Large ribosomal subunit protein uL5 C-terminal" evidence="8">
    <location>
        <begin position="90"/>
        <end position="182"/>
    </location>
</feature>
<dbReference type="InterPro" id="IPR002132">
    <property type="entry name" value="Ribosomal_uL5"/>
</dbReference>
<evidence type="ECO:0000259" key="7">
    <source>
        <dbReference type="Pfam" id="PF00281"/>
    </source>
</evidence>
<dbReference type="GO" id="GO:1990904">
    <property type="term" value="C:ribonucleoprotein complex"/>
    <property type="evidence" value="ECO:0007669"/>
    <property type="project" value="UniProtKB-KW"/>
</dbReference>
<evidence type="ECO:0000313" key="10">
    <source>
        <dbReference type="Proteomes" id="UP000228906"/>
    </source>
</evidence>
<evidence type="ECO:0000256" key="1">
    <source>
        <dbReference type="ARBA" id="ARBA00008553"/>
    </source>
</evidence>
<dbReference type="GO" id="GO:0006412">
    <property type="term" value="P:translation"/>
    <property type="evidence" value="ECO:0007669"/>
    <property type="project" value="UniProtKB-UniRule"/>
</dbReference>
<dbReference type="NCBIfam" id="NF000585">
    <property type="entry name" value="PRK00010.1"/>
    <property type="match status" value="1"/>
</dbReference>
<dbReference type="Gene3D" id="3.30.1440.10">
    <property type="match status" value="1"/>
</dbReference>
<evidence type="ECO:0000256" key="5">
    <source>
        <dbReference type="HAMAP-Rule" id="MF_01333"/>
    </source>
</evidence>
<dbReference type="GO" id="GO:0005840">
    <property type="term" value="C:ribosome"/>
    <property type="evidence" value="ECO:0007669"/>
    <property type="project" value="UniProtKB-KW"/>
</dbReference>